<evidence type="ECO:0008006" key="4">
    <source>
        <dbReference type="Google" id="ProtNLM"/>
    </source>
</evidence>
<dbReference type="RefSeq" id="WP_311659953.1">
    <property type="nucleotide sequence ID" value="NZ_JAVRHY010000015.1"/>
</dbReference>
<dbReference type="InterPro" id="IPR029063">
    <property type="entry name" value="SAM-dependent_MTases_sf"/>
</dbReference>
<evidence type="ECO:0000313" key="3">
    <source>
        <dbReference type="Proteomes" id="UP001259982"/>
    </source>
</evidence>
<accession>A0ABU3BBW8</accession>
<feature type="chain" id="PRO_5046983250" description="Methyltransferase" evidence="1">
    <location>
        <begin position="21"/>
        <end position="284"/>
    </location>
</feature>
<feature type="signal peptide" evidence="1">
    <location>
        <begin position="1"/>
        <end position="20"/>
    </location>
</feature>
<comment type="caution">
    <text evidence="2">The sequence shown here is derived from an EMBL/GenBank/DDBJ whole genome shotgun (WGS) entry which is preliminary data.</text>
</comment>
<dbReference type="InterPro" id="IPR016980">
    <property type="entry name" value="S-AdoMet-dep_MeTrfase_Alr7345"/>
</dbReference>
<evidence type="ECO:0000256" key="1">
    <source>
        <dbReference type="SAM" id="SignalP"/>
    </source>
</evidence>
<dbReference type="PIRSF" id="PIRSF031679">
    <property type="entry name" value="Mtase_Alr7345_prd"/>
    <property type="match status" value="1"/>
</dbReference>
<sequence length="284" mass="31523">MRAGIVAAAMAAAWCVTGCAGTPTADDGDQSATAAGKQLARVAAGDHRSETNIARNQYRHPVQTLQFFGVDPDMTVVEIWPGTGWYTEILAAYLRDNGTFYAAGFSLRSVTVPEYRERIQREYVAKLRDRPTIYDRVKLTAMGPPEDWWVAPDNSADRVLTFRNVHNWMKDGYASLVFDGMYDALKPGGILGVVEHRASPGTSLETMETSGYVTEQHVKILAARSGFEFVESSEINANPKDMKDHPEGVWTLPPSLRLGDKDREKYLEIGESDRMTLKFRKPAG</sequence>
<name>A0ABU3BBW8_9GAMM</name>
<reference evidence="2 3" key="1">
    <citation type="submission" date="2023-09" db="EMBL/GenBank/DDBJ databases">
        <authorList>
            <person name="Rey-Velasco X."/>
        </authorList>
    </citation>
    <scope>NUCLEOTIDE SEQUENCE [LARGE SCALE GENOMIC DNA]</scope>
    <source>
        <strain evidence="2 3">P385</strain>
    </source>
</reference>
<gene>
    <name evidence="2" type="ORF">RM531_13510</name>
</gene>
<proteinExistence type="predicted"/>
<dbReference type="Gene3D" id="3.40.50.150">
    <property type="entry name" value="Vaccinia Virus protein VP39"/>
    <property type="match status" value="1"/>
</dbReference>
<keyword evidence="3" id="KW-1185">Reference proteome</keyword>
<protein>
    <recommendedName>
        <fullName evidence="4">Methyltransferase</fullName>
    </recommendedName>
</protein>
<evidence type="ECO:0000313" key="2">
    <source>
        <dbReference type="EMBL" id="MDT0619490.1"/>
    </source>
</evidence>
<dbReference type="SUPFAM" id="SSF53335">
    <property type="entry name" value="S-adenosyl-L-methionine-dependent methyltransferases"/>
    <property type="match status" value="1"/>
</dbReference>
<organism evidence="2 3">
    <name type="scientific">Spectribacter acetivorans</name>
    <dbReference type="NCBI Taxonomy" id="3075603"/>
    <lineage>
        <taxon>Bacteria</taxon>
        <taxon>Pseudomonadati</taxon>
        <taxon>Pseudomonadota</taxon>
        <taxon>Gammaproteobacteria</taxon>
        <taxon>Salinisphaerales</taxon>
        <taxon>Salinisphaeraceae</taxon>
        <taxon>Spectribacter</taxon>
    </lineage>
</organism>
<dbReference type="EMBL" id="JAVRHY010000015">
    <property type="protein sequence ID" value="MDT0619490.1"/>
    <property type="molecule type" value="Genomic_DNA"/>
</dbReference>
<dbReference type="Proteomes" id="UP001259982">
    <property type="component" value="Unassembled WGS sequence"/>
</dbReference>
<keyword evidence="1" id="KW-0732">Signal</keyword>